<evidence type="ECO:0008006" key="3">
    <source>
        <dbReference type="Google" id="ProtNLM"/>
    </source>
</evidence>
<organism evidence="2">
    <name type="scientific">Gordonia rubripertincta</name>
    <name type="common">Rhodococcus corallinus</name>
    <dbReference type="NCBI Taxonomy" id="36822"/>
    <lineage>
        <taxon>Bacteria</taxon>
        <taxon>Bacillati</taxon>
        <taxon>Actinomycetota</taxon>
        <taxon>Actinomycetes</taxon>
        <taxon>Mycobacteriales</taxon>
        <taxon>Gordoniaceae</taxon>
        <taxon>Gordonia</taxon>
    </lineage>
</organism>
<name>A0AAW6RAC8_GORRU</name>
<evidence type="ECO:0000256" key="1">
    <source>
        <dbReference type="SAM" id="SignalP"/>
    </source>
</evidence>
<accession>A0AAW6RAC8</accession>
<evidence type="ECO:0000313" key="2">
    <source>
        <dbReference type="EMBL" id="MDG6781325.1"/>
    </source>
</evidence>
<feature type="chain" id="PRO_5043734064" description="Secreted protein" evidence="1">
    <location>
        <begin position="29"/>
        <end position="205"/>
    </location>
</feature>
<protein>
    <recommendedName>
        <fullName evidence="3">Secreted protein</fullName>
    </recommendedName>
</protein>
<sequence length="205" mass="21738">MKRTIVTGLATVAAGGSALSIAPGVALAADNGQRTGPVQFWAENLGNCEVKFTLTNETNITSYTLDWRIDDEPLRDVDYADFQVGRTGGMHTTVESYPKWPDDIDTMGENTVDNFWMEKGRPVSTVSYTKNLKNITDSYNPALPNPDAATHDVAYRMVLGPPGNLGDGGPEWLGDREWHHVTVTGCAGGGGGGGGGSLDGLFGSS</sequence>
<dbReference type="AlphaFoldDB" id="A0AAW6RAC8"/>
<dbReference type="EMBL" id="JARUXG010000005">
    <property type="protein sequence ID" value="MDG6781325.1"/>
    <property type="molecule type" value="Genomic_DNA"/>
</dbReference>
<keyword evidence="1" id="KW-0732">Signal</keyword>
<dbReference type="RefSeq" id="WP_005197208.1">
    <property type="nucleotide sequence ID" value="NZ_CP136136.1"/>
</dbReference>
<reference evidence="2" key="1">
    <citation type="submission" date="2023-04" db="EMBL/GenBank/DDBJ databases">
        <title>Characterization and analysis of the complete genome of Gordonia rubripertincta 112, the degrader of aromatic and aliphatic compounds.</title>
        <authorList>
            <person name="Frantsuzova E."/>
            <person name="Bogun A."/>
            <person name="Delegan Y."/>
        </authorList>
    </citation>
    <scope>NUCLEOTIDE SEQUENCE</scope>
    <source>
        <strain evidence="2">112</strain>
    </source>
</reference>
<comment type="caution">
    <text evidence="2">The sequence shown here is derived from an EMBL/GenBank/DDBJ whole genome shotgun (WGS) entry which is preliminary data.</text>
</comment>
<feature type="signal peptide" evidence="1">
    <location>
        <begin position="1"/>
        <end position="28"/>
    </location>
</feature>
<proteinExistence type="predicted"/>
<gene>
    <name evidence="2" type="ORF">QBL07_10810</name>
</gene>